<dbReference type="PROSITE" id="PS51085">
    <property type="entry name" value="2FE2S_FER_2"/>
    <property type="match status" value="1"/>
</dbReference>
<dbReference type="Pfam" id="PF00111">
    <property type="entry name" value="Fer2"/>
    <property type="match status" value="1"/>
</dbReference>
<evidence type="ECO:0000313" key="9">
    <source>
        <dbReference type="Proteomes" id="UP000253141"/>
    </source>
</evidence>
<keyword evidence="9" id="KW-1185">Reference proteome</keyword>
<evidence type="ECO:0000259" key="7">
    <source>
        <dbReference type="PROSITE" id="PS51085"/>
    </source>
</evidence>
<dbReference type="EMBL" id="QPIW01000004">
    <property type="protein sequence ID" value="RDB06591.1"/>
    <property type="molecule type" value="Genomic_DNA"/>
</dbReference>
<evidence type="ECO:0000256" key="2">
    <source>
        <dbReference type="ARBA" id="ARBA00022714"/>
    </source>
</evidence>
<sequence length="106" mass="11487">MIQFTIEDRIGERQTLEIPEGIGLNLMEVLKASEYNILATCGGMALCATCHVEILDGGDSLTPVSDAELDILDTLPSATSCSRLACQLRVDETMVGTTFKIRGEEH</sequence>
<dbReference type="InterPro" id="IPR012675">
    <property type="entry name" value="Beta-grasp_dom_sf"/>
</dbReference>
<dbReference type="AlphaFoldDB" id="A0A369IA07"/>
<evidence type="ECO:0000313" key="8">
    <source>
        <dbReference type="EMBL" id="RDB06591.1"/>
    </source>
</evidence>
<keyword evidence="5" id="KW-0411">Iron-sulfur</keyword>
<dbReference type="SUPFAM" id="SSF54292">
    <property type="entry name" value="2Fe-2S ferredoxin-like"/>
    <property type="match status" value="1"/>
</dbReference>
<comment type="similarity">
    <text evidence="1">Belongs to the adrenodoxin/putidaredoxin family.</text>
</comment>
<keyword evidence="3" id="KW-0479">Metal-binding</keyword>
<proteinExistence type="inferred from homology"/>
<dbReference type="Proteomes" id="UP000253141">
    <property type="component" value="Unassembled WGS sequence"/>
</dbReference>
<name>A0A369IA07_9BACT</name>
<comment type="cofactor">
    <cofactor evidence="6">
        <name>[2Fe-2S] cluster</name>
        <dbReference type="ChEBI" id="CHEBI:190135"/>
    </cofactor>
</comment>
<dbReference type="CDD" id="cd00207">
    <property type="entry name" value="fer2"/>
    <property type="match status" value="1"/>
</dbReference>
<organism evidence="8 9">
    <name type="scientific">Runella aurantiaca</name>
    <dbReference type="NCBI Taxonomy" id="2282308"/>
    <lineage>
        <taxon>Bacteria</taxon>
        <taxon>Pseudomonadati</taxon>
        <taxon>Bacteroidota</taxon>
        <taxon>Cytophagia</taxon>
        <taxon>Cytophagales</taxon>
        <taxon>Spirosomataceae</taxon>
        <taxon>Runella</taxon>
    </lineage>
</organism>
<keyword evidence="4" id="KW-0408">Iron</keyword>
<reference evidence="8 9" key="1">
    <citation type="submission" date="2018-07" db="EMBL/GenBank/DDBJ databases">
        <title>Genome analysis of Runella aurantiaca.</title>
        <authorList>
            <person name="Yang X."/>
        </authorList>
    </citation>
    <scope>NUCLEOTIDE SEQUENCE [LARGE SCALE GENOMIC DNA]</scope>
    <source>
        <strain evidence="8 9">YX9</strain>
    </source>
</reference>
<dbReference type="InterPro" id="IPR001055">
    <property type="entry name" value="Adrenodoxin-like"/>
</dbReference>
<comment type="caution">
    <text evidence="8">The sequence shown here is derived from an EMBL/GenBank/DDBJ whole genome shotgun (WGS) entry which is preliminary data.</text>
</comment>
<dbReference type="InterPro" id="IPR001041">
    <property type="entry name" value="2Fe-2S_ferredoxin-type"/>
</dbReference>
<keyword evidence="2" id="KW-0001">2Fe-2S</keyword>
<dbReference type="GO" id="GO:0140647">
    <property type="term" value="P:P450-containing electron transport chain"/>
    <property type="evidence" value="ECO:0007669"/>
    <property type="project" value="InterPro"/>
</dbReference>
<accession>A0A369IA07</accession>
<dbReference type="InterPro" id="IPR036010">
    <property type="entry name" value="2Fe-2S_ferredoxin-like_sf"/>
</dbReference>
<dbReference type="GO" id="GO:0046872">
    <property type="term" value="F:metal ion binding"/>
    <property type="evidence" value="ECO:0007669"/>
    <property type="project" value="UniProtKB-KW"/>
</dbReference>
<evidence type="ECO:0000256" key="3">
    <source>
        <dbReference type="ARBA" id="ARBA00022723"/>
    </source>
</evidence>
<dbReference type="GO" id="GO:0009055">
    <property type="term" value="F:electron transfer activity"/>
    <property type="evidence" value="ECO:0007669"/>
    <property type="project" value="TreeGrafter"/>
</dbReference>
<dbReference type="RefSeq" id="WP_114460491.1">
    <property type="nucleotide sequence ID" value="NZ_QPIW01000004.1"/>
</dbReference>
<dbReference type="OrthoDB" id="9799640at2"/>
<dbReference type="PANTHER" id="PTHR23426">
    <property type="entry name" value="FERREDOXIN/ADRENODOXIN"/>
    <property type="match status" value="1"/>
</dbReference>
<evidence type="ECO:0000256" key="1">
    <source>
        <dbReference type="ARBA" id="ARBA00010914"/>
    </source>
</evidence>
<evidence type="ECO:0000256" key="5">
    <source>
        <dbReference type="ARBA" id="ARBA00023014"/>
    </source>
</evidence>
<protein>
    <submittedName>
        <fullName evidence="8">(2Fe-2S)-binding protein</fullName>
    </submittedName>
</protein>
<dbReference type="PRINTS" id="PR00355">
    <property type="entry name" value="ADRENODOXIN"/>
</dbReference>
<evidence type="ECO:0000256" key="6">
    <source>
        <dbReference type="ARBA" id="ARBA00034078"/>
    </source>
</evidence>
<dbReference type="Gene3D" id="3.10.20.30">
    <property type="match status" value="1"/>
</dbReference>
<dbReference type="PANTHER" id="PTHR23426:SF65">
    <property type="entry name" value="FERREDOXIN-2, MITOCHONDRIAL"/>
    <property type="match status" value="1"/>
</dbReference>
<feature type="domain" description="2Fe-2S ferredoxin-type" evidence="7">
    <location>
        <begin position="1"/>
        <end position="105"/>
    </location>
</feature>
<dbReference type="GO" id="GO:0051537">
    <property type="term" value="F:2 iron, 2 sulfur cluster binding"/>
    <property type="evidence" value="ECO:0007669"/>
    <property type="project" value="UniProtKB-KW"/>
</dbReference>
<evidence type="ECO:0000256" key="4">
    <source>
        <dbReference type="ARBA" id="ARBA00023004"/>
    </source>
</evidence>
<gene>
    <name evidence="8" type="ORF">DVG78_07580</name>
</gene>